<comment type="caution">
    <text evidence="5">The sequence shown here is derived from an EMBL/GenBank/DDBJ whole genome shotgun (WGS) entry which is preliminary data.</text>
</comment>
<comment type="similarity">
    <text evidence="4">Belongs to the peptidase A25 family.</text>
</comment>
<organism evidence="5 6">
    <name type="scientific">Candidatus Acetatifactor stercoripullorum</name>
    <dbReference type="NCBI Taxonomy" id="2838414"/>
    <lineage>
        <taxon>Bacteria</taxon>
        <taxon>Bacillati</taxon>
        <taxon>Bacillota</taxon>
        <taxon>Clostridia</taxon>
        <taxon>Lachnospirales</taxon>
        <taxon>Lachnospiraceae</taxon>
        <taxon>Acetatifactor</taxon>
    </lineage>
</organism>
<evidence type="ECO:0000256" key="1">
    <source>
        <dbReference type="ARBA" id="ARBA00022670"/>
    </source>
</evidence>
<comment type="subunit">
    <text evidence="4">Homotetramer.</text>
</comment>
<dbReference type="InterPro" id="IPR023430">
    <property type="entry name" value="Pept_HybD-like_dom_sf"/>
</dbReference>
<protein>
    <recommendedName>
        <fullName evidence="4">Germination protease</fullName>
        <ecNumber evidence="4">3.4.24.78</ecNumber>
    </recommendedName>
    <alternativeName>
        <fullName evidence="4">GPR endopeptidase</fullName>
    </alternativeName>
    <alternativeName>
        <fullName evidence="4">Germination proteinase</fullName>
    </alternativeName>
    <alternativeName>
        <fullName evidence="4">Spore protease</fullName>
    </alternativeName>
</protein>
<evidence type="ECO:0000256" key="3">
    <source>
        <dbReference type="ARBA" id="ARBA00023145"/>
    </source>
</evidence>
<keyword evidence="2 4" id="KW-0378">Hydrolase</keyword>
<comment type="PTM">
    <text evidence="4">Autoproteolytically processed. The inactive tetrameric zymogen termed p46 autoprocesses to a smaller form termed p41, which is active only during spore germination.</text>
</comment>
<dbReference type="GO" id="GO:0006508">
    <property type="term" value="P:proteolysis"/>
    <property type="evidence" value="ECO:0007669"/>
    <property type="project" value="UniProtKB-UniRule"/>
</dbReference>
<evidence type="ECO:0000256" key="4">
    <source>
        <dbReference type="HAMAP-Rule" id="MF_00626"/>
    </source>
</evidence>
<dbReference type="GO" id="GO:0004222">
    <property type="term" value="F:metalloendopeptidase activity"/>
    <property type="evidence" value="ECO:0007669"/>
    <property type="project" value="UniProtKB-UniRule"/>
</dbReference>
<keyword evidence="3 4" id="KW-0865">Zymogen</keyword>
<name>A0A9D1R776_9FIRM</name>
<comment type="catalytic activity">
    <reaction evidence="4">
        <text>Endopeptidase action with P4 Glu or Asp, P1 preferably Glu &gt; Asp, P1' hydrophobic and P2' Ala.</text>
        <dbReference type="EC" id="3.4.24.78"/>
    </reaction>
</comment>
<evidence type="ECO:0000256" key="2">
    <source>
        <dbReference type="ARBA" id="ARBA00022801"/>
    </source>
</evidence>
<sequence length="304" mass="33280">MGNFQVRTDLALEARESISEADSELRGVRVEEYYLEEEDIQVTKVMIETKNGAKAMGKPIGTYVTMEAPALVEPDEDYHREISECLARELEEMIPDSEKEQSVLVVGLGNREVTADALGPQVVDNLFVTRHIIKTYGKAAYNCSRINTISSIEPGVMAKTGMETAEIIKGVIHETKPDVLIVIDALAARSTRRLNRTIQITNTGIQPGSGVGNHRNALTQESLGVPVIAIGVPTVVDAATIVGDALEKLMGDDSEFDGLKYMGQHRLVFAELNNMYMTGKDIDAVIKRVSFTISEGINIALEKE</sequence>
<dbReference type="Proteomes" id="UP000824265">
    <property type="component" value="Unassembled WGS sequence"/>
</dbReference>
<proteinExistence type="inferred from homology"/>
<accession>A0A9D1R776</accession>
<feature type="propeptide" id="PRO_5039773333" evidence="4">
    <location>
        <begin position="1"/>
        <end position="9"/>
    </location>
</feature>
<feature type="chain" id="PRO_5039773334" description="Germination protease" evidence="4">
    <location>
        <begin position="10"/>
        <end position="304"/>
    </location>
</feature>
<dbReference type="NCBIfam" id="TIGR01441">
    <property type="entry name" value="GPR"/>
    <property type="match status" value="1"/>
</dbReference>
<dbReference type="GO" id="GO:0009847">
    <property type="term" value="P:spore germination"/>
    <property type="evidence" value="ECO:0007669"/>
    <property type="project" value="UniProtKB-UniRule"/>
</dbReference>
<dbReference type="Pfam" id="PF03418">
    <property type="entry name" value="Peptidase_A25"/>
    <property type="match status" value="1"/>
</dbReference>
<dbReference type="EMBL" id="DXGH01000073">
    <property type="protein sequence ID" value="HIW82534.1"/>
    <property type="molecule type" value="Genomic_DNA"/>
</dbReference>
<dbReference type="SUPFAM" id="SSF53163">
    <property type="entry name" value="HybD-like"/>
    <property type="match status" value="1"/>
</dbReference>
<evidence type="ECO:0000313" key="6">
    <source>
        <dbReference type="Proteomes" id="UP000824265"/>
    </source>
</evidence>
<evidence type="ECO:0000313" key="5">
    <source>
        <dbReference type="EMBL" id="HIW82534.1"/>
    </source>
</evidence>
<reference evidence="5" key="2">
    <citation type="submission" date="2021-04" db="EMBL/GenBank/DDBJ databases">
        <authorList>
            <person name="Gilroy R."/>
        </authorList>
    </citation>
    <scope>NUCLEOTIDE SEQUENCE</scope>
    <source>
        <strain evidence="5">CHK195-6426</strain>
    </source>
</reference>
<dbReference type="HAMAP" id="MF_00626">
    <property type="entry name" value="Germination_prot"/>
    <property type="match status" value="1"/>
</dbReference>
<dbReference type="EC" id="3.4.24.78" evidence="4"/>
<dbReference type="Gene3D" id="3.40.50.1450">
    <property type="entry name" value="HybD-like"/>
    <property type="match status" value="1"/>
</dbReference>
<keyword evidence="1 4" id="KW-0645">Protease</keyword>
<dbReference type="AlphaFoldDB" id="A0A9D1R776"/>
<dbReference type="InterPro" id="IPR005080">
    <property type="entry name" value="Peptidase_A25"/>
</dbReference>
<reference evidence="5" key="1">
    <citation type="journal article" date="2021" name="PeerJ">
        <title>Extensive microbial diversity within the chicken gut microbiome revealed by metagenomics and culture.</title>
        <authorList>
            <person name="Gilroy R."/>
            <person name="Ravi A."/>
            <person name="Getino M."/>
            <person name="Pursley I."/>
            <person name="Horton D.L."/>
            <person name="Alikhan N.F."/>
            <person name="Baker D."/>
            <person name="Gharbi K."/>
            <person name="Hall N."/>
            <person name="Watson M."/>
            <person name="Adriaenssens E.M."/>
            <person name="Foster-Nyarko E."/>
            <person name="Jarju S."/>
            <person name="Secka A."/>
            <person name="Antonio M."/>
            <person name="Oren A."/>
            <person name="Chaudhuri R.R."/>
            <person name="La Ragione R."/>
            <person name="Hildebrand F."/>
            <person name="Pallen M.J."/>
        </authorList>
    </citation>
    <scope>NUCLEOTIDE SEQUENCE</scope>
    <source>
        <strain evidence="5">CHK195-6426</strain>
    </source>
</reference>
<comment type="function">
    <text evidence="4">Initiates the rapid degradation of small, acid-soluble proteins during spore germination.</text>
</comment>
<dbReference type="PIRSF" id="PIRSF019549">
    <property type="entry name" value="Peptidase_A25"/>
    <property type="match status" value="1"/>
</dbReference>
<gene>
    <name evidence="4 5" type="primary">gpr</name>
    <name evidence="5" type="ORF">H9742_13610</name>
</gene>